<dbReference type="SUPFAM" id="SSF46689">
    <property type="entry name" value="Homeodomain-like"/>
    <property type="match status" value="1"/>
</dbReference>
<feature type="domain" description="Insertion element IS150 protein InsJ-like helix-turn-helix" evidence="1">
    <location>
        <begin position="2"/>
        <end position="34"/>
    </location>
</feature>
<gene>
    <name evidence="2" type="ORF">NC998_27005</name>
</gene>
<protein>
    <submittedName>
        <fullName evidence="2">Helix-turn-helix domain-containing protein</fullName>
    </submittedName>
</protein>
<organism evidence="2 3">
    <name type="scientific">Trichocoleus desertorum GB2-A4</name>
    <dbReference type="NCBI Taxonomy" id="2933944"/>
    <lineage>
        <taxon>Bacteria</taxon>
        <taxon>Bacillati</taxon>
        <taxon>Cyanobacteriota</taxon>
        <taxon>Cyanophyceae</taxon>
        <taxon>Leptolyngbyales</taxon>
        <taxon>Trichocoleusaceae</taxon>
        <taxon>Trichocoleus</taxon>
    </lineage>
</organism>
<dbReference type="InterPro" id="IPR055247">
    <property type="entry name" value="InsJ-like_HTH"/>
</dbReference>
<dbReference type="Proteomes" id="UP001464891">
    <property type="component" value="Unassembled WGS sequence"/>
</dbReference>
<dbReference type="EMBL" id="JAMPKM010000043">
    <property type="protein sequence ID" value="MEP0820742.1"/>
    <property type="molecule type" value="Genomic_DNA"/>
</dbReference>
<dbReference type="Pfam" id="PF13518">
    <property type="entry name" value="HTH_28"/>
    <property type="match status" value="1"/>
</dbReference>
<dbReference type="InterPro" id="IPR009057">
    <property type="entry name" value="Homeodomain-like_sf"/>
</dbReference>
<evidence type="ECO:0000259" key="1">
    <source>
        <dbReference type="Pfam" id="PF13518"/>
    </source>
</evidence>
<accession>A0ABV0JG23</accession>
<name>A0ABV0JG23_9CYAN</name>
<reference evidence="2 3" key="1">
    <citation type="submission" date="2022-04" db="EMBL/GenBank/DDBJ databases">
        <title>Positive selection, recombination, and allopatry shape intraspecific diversity of widespread and dominant cyanobacteria.</title>
        <authorList>
            <person name="Wei J."/>
            <person name="Shu W."/>
            <person name="Hu C."/>
        </authorList>
    </citation>
    <scope>NUCLEOTIDE SEQUENCE [LARGE SCALE GENOMIC DNA]</scope>
    <source>
        <strain evidence="2 3">GB2-A4</strain>
    </source>
</reference>
<sequence>MAAYLGVHRNTVSDWWQQYKELGETALYQQQRGRTVGAGRTLNQEQEK</sequence>
<proteinExistence type="predicted"/>
<keyword evidence="3" id="KW-1185">Reference proteome</keyword>
<evidence type="ECO:0000313" key="3">
    <source>
        <dbReference type="Proteomes" id="UP001464891"/>
    </source>
</evidence>
<comment type="caution">
    <text evidence="2">The sequence shown here is derived from an EMBL/GenBank/DDBJ whole genome shotgun (WGS) entry which is preliminary data.</text>
</comment>
<evidence type="ECO:0000313" key="2">
    <source>
        <dbReference type="EMBL" id="MEP0820742.1"/>
    </source>
</evidence>